<dbReference type="InterPro" id="IPR003959">
    <property type="entry name" value="ATPase_AAA_core"/>
</dbReference>
<dbReference type="GO" id="GO:0016887">
    <property type="term" value="F:ATP hydrolysis activity"/>
    <property type="evidence" value="ECO:0007669"/>
    <property type="project" value="InterPro"/>
</dbReference>
<dbReference type="GO" id="GO:0005524">
    <property type="term" value="F:ATP binding"/>
    <property type="evidence" value="ECO:0007669"/>
    <property type="project" value="InterPro"/>
</dbReference>
<dbReference type="InterPro" id="IPR027417">
    <property type="entry name" value="P-loop_NTPase"/>
</dbReference>
<reference evidence="3" key="2">
    <citation type="submission" date="2023-06" db="EMBL/GenBank/DDBJ databases">
        <authorList>
            <consortium name="Lawrence Berkeley National Laboratory"/>
            <person name="Haridas S."/>
            <person name="Hensen N."/>
            <person name="Bonometti L."/>
            <person name="Westerberg I."/>
            <person name="Brannstrom I.O."/>
            <person name="Guillou S."/>
            <person name="Cros-Aarteil S."/>
            <person name="Calhoun S."/>
            <person name="Kuo A."/>
            <person name="Mondo S."/>
            <person name="Pangilinan J."/>
            <person name="Riley R."/>
            <person name="LaButti K."/>
            <person name="Andreopoulos B."/>
            <person name="Lipzen A."/>
            <person name="Chen C."/>
            <person name="Yanf M."/>
            <person name="Daum C."/>
            <person name="Ng V."/>
            <person name="Clum A."/>
            <person name="Steindorff A."/>
            <person name="Ohm R."/>
            <person name="Martin F."/>
            <person name="Silar P."/>
            <person name="Natvig D."/>
            <person name="Lalanne C."/>
            <person name="Gautier V."/>
            <person name="Ament-velasquez S.L."/>
            <person name="Kruys A."/>
            <person name="Hutchinson M.I."/>
            <person name="Powell A.J."/>
            <person name="Barry K."/>
            <person name="Miller A.N."/>
            <person name="Grigoriev I.V."/>
            <person name="Debuchy R."/>
            <person name="Gladieux P."/>
            <person name="Thoren M.H."/>
            <person name="Johannesson H."/>
        </authorList>
    </citation>
    <scope>NUCLEOTIDE SEQUENCE</scope>
    <source>
        <strain evidence="3">CBS 232.78</strain>
    </source>
</reference>
<sequence>MAQSQKSKTSSLNSVCKGCVEWVDEPPFNEDAAKGKAVKLRDERNSFAIIRRRQAHGGEQGWKTYSITINSLHIKSILPVLFDTYPAVDANEPEFVMKYPFTPFPHRWERLLQMELTEENPTVKEHLTLLREMLQPELEQSFAILLSFKMTGYLKWEDLDLAFVPGEIVVAVSGGNMSAGLLRSCSKGEVKVHFKVAVLDWSGERFGAETRYFGISKFEGMRQVNTLETFPLVGHPDEEDIRKSLVARGRIFESLAGQHFKFYPGSCVEHESNPMPWSSGSKLKAIHERVMIDTYGYYRLQSCPIPELESPATLSTDDAQKPCNTQLESVNGIRGDTSDGDVAGKDKKPTTTLTDEQCLFAWPLVKGFAMISKSWIDLDVSKVKDVDWIDGAVDKLILDEEEKQLRLALMMMHNHDSSAGFDDFIPGKGKGIVILLAGPPGVGKTLTAESISEHLKQPLYRLDTSDLGTSVYTVESKLKTVLECCSRWGAVLLLDKADVFLEERPTDSLARNELVVTFLRLLEYYEGIMILTTNRNTAIDAAFESRIDITLVYKDLDEPSRAQIWRNVVRSLGSKATVSDETFEELAKHPFNGRQIKSAIKTGCIMAAYEQRPLEIRHLRVIVNLRLKTAKALSQADKLDSIELVYAKASSSSLNA</sequence>
<organism evidence="3 4">
    <name type="scientific">Podospora didyma</name>
    <dbReference type="NCBI Taxonomy" id="330526"/>
    <lineage>
        <taxon>Eukaryota</taxon>
        <taxon>Fungi</taxon>
        <taxon>Dikarya</taxon>
        <taxon>Ascomycota</taxon>
        <taxon>Pezizomycotina</taxon>
        <taxon>Sordariomycetes</taxon>
        <taxon>Sordariomycetidae</taxon>
        <taxon>Sordariales</taxon>
        <taxon>Podosporaceae</taxon>
        <taxon>Podospora</taxon>
    </lineage>
</organism>
<dbReference type="InterPro" id="IPR054289">
    <property type="entry name" value="DUF7025"/>
</dbReference>
<dbReference type="SMART" id="SM00382">
    <property type="entry name" value="AAA"/>
    <property type="match status" value="1"/>
</dbReference>
<keyword evidence="3" id="KW-0378">Hydrolase</keyword>
<dbReference type="CDD" id="cd19481">
    <property type="entry name" value="RecA-like_protease"/>
    <property type="match status" value="1"/>
</dbReference>
<dbReference type="Proteomes" id="UP001285441">
    <property type="component" value="Unassembled WGS sequence"/>
</dbReference>
<feature type="domain" description="AAA+ ATPase" evidence="2">
    <location>
        <begin position="430"/>
        <end position="557"/>
    </location>
</feature>
<keyword evidence="4" id="KW-1185">Reference proteome</keyword>
<accession>A0AAE0U3T0</accession>
<reference evidence="3" key="1">
    <citation type="journal article" date="2023" name="Mol. Phylogenet. Evol.">
        <title>Genome-scale phylogeny and comparative genomics of the fungal order Sordariales.</title>
        <authorList>
            <person name="Hensen N."/>
            <person name="Bonometti L."/>
            <person name="Westerberg I."/>
            <person name="Brannstrom I.O."/>
            <person name="Guillou S."/>
            <person name="Cros-Aarteil S."/>
            <person name="Calhoun S."/>
            <person name="Haridas S."/>
            <person name="Kuo A."/>
            <person name="Mondo S."/>
            <person name="Pangilinan J."/>
            <person name="Riley R."/>
            <person name="LaButti K."/>
            <person name="Andreopoulos B."/>
            <person name="Lipzen A."/>
            <person name="Chen C."/>
            <person name="Yan M."/>
            <person name="Daum C."/>
            <person name="Ng V."/>
            <person name="Clum A."/>
            <person name="Steindorff A."/>
            <person name="Ohm R.A."/>
            <person name="Martin F."/>
            <person name="Silar P."/>
            <person name="Natvig D.O."/>
            <person name="Lalanne C."/>
            <person name="Gautier V."/>
            <person name="Ament-Velasquez S.L."/>
            <person name="Kruys A."/>
            <person name="Hutchinson M.I."/>
            <person name="Powell A.J."/>
            <person name="Barry K."/>
            <person name="Miller A.N."/>
            <person name="Grigoriev I.V."/>
            <person name="Debuchy R."/>
            <person name="Gladieux P."/>
            <person name="Hiltunen Thoren M."/>
            <person name="Johannesson H."/>
        </authorList>
    </citation>
    <scope>NUCLEOTIDE SEQUENCE</scope>
    <source>
        <strain evidence="3">CBS 232.78</strain>
    </source>
</reference>
<comment type="caution">
    <text evidence="3">The sequence shown here is derived from an EMBL/GenBank/DDBJ whole genome shotgun (WGS) entry which is preliminary data.</text>
</comment>
<dbReference type="Pfam" id="PF00004">
    <property type="entry name" value="AAA"/>
    <property type="match status" value="1"/>
</dbReference>
<evidence type="ECO:0000256" key="1">
    <source>
        <dbReference type="SAM" id="MobiDB-lite"/>
    </source>
</evidence>
<evidence type="ECO:0000313" key="4">
    <source>
        <dbReference type="Proteomes" id="UP001285441"/>
    </source>
</evidence>
<gene>
    <name evidence="3" type="ORF">B0H63DRAFT_389038</name>
</gene>
<dbReference type="PANTHER" id="PTHR46411">
    <property type="entry name" value="FAMILY ATPASE, PUTATIVE-RELATED"/>
    <property type="match status" value="1"/>
</dbReference>
<protein>
    <submittedName>
        <fullName evidence="3">P-loop containing nucleoside triphosphate hydrolase protein</fullName>
    </submittedName>
</protein>
<dbReference type="Gene3D" id="3.40.50.300">
    <property type="entry name" value="P-loop containing nucleotide triphosphate hydrolases"/>
    <property type="match status" value="1"/>
</dbReference>
<evidence type="ECO:0000259" key="2">
    <source>
        <dbReference type="SMART" id="SM00382"/>
    </source>
</evidence>
<dbReference type="EMBL" id="JAULSW010000002">
    <property type="protein sequence ID" value="KAK3389811.1"/>
    <property type="molecule type" value="Genomic_DNA"/>
</dbReference>
<dbReference type="Pfam" id="PF22942">
    <property type="entry name" value="DUF7025"/>
    <property type="match status" value="1"/>
</dbReference>
<dbReference type="PANTHER" id="PTHR46411:SF3">
    <property type="entry name" value="AAA+ ATPASE DOMAIN-CONTAINING PROTEIN"/>
    <property type="match status" value="1"/>
</dbReference>
<dbReference type="SUPFAM" id="SSF52540">
    <property type="entry name" value="P-loop containing nucleoside triphosphate hydrolases"/>
    <property type="match status" value="1"/>
</dbReference>
<dbReference type="InterPro" id="IPR003593">
    <property type="entry name" value="AAA+_ATPase"/>
</dbReference>
<proteinExistence type="predicted"/>
<evidence type="ECO:0000313" key="3">
    <source>
        <dbReference type="EMBL" id="KAK3389811.1"/>
    </source>
</evidence>
<dbReference type="AlphaFoldDB" id="A0AAE0U3T0"/>
<name>A0AAE0U3T0_9PEZI</name>
<feature type="region of interest" description="Disordered" evidence="1">
    <location>
        <begin position="329"/>
        <end position="349"/>
    </location>
</feature>